<dbReference type="AlphaFoldDB" id="D1ADB2"/>
<keyword evidence="1" id="KW-0812">Transmembrane</keyword>
<proteinExistence type="predicted"/>
<dbReference type="KEGG" id="tcu:Tcur_0013"/>
<organism evidence="2 3">
    <name type="scientific">Thermomonospora curvata (strain ATCC 19995 / DSM 43183 / JCM 3096 / KCTC 9072 / NBRC 15933 / NCIMB 10081 / Henssen B9)</name>
    <dbReference type="NCBI Taxonomy" id="471852"/>
    <lineage>
        <taxon>Bacteria</taxon>
        <taxon>Bacillati</taxon>
        <taxon>Actinomycetota</taxon>
        <taxon>Actinomycetes</taxon>
        <taxon>Streptosporangiales</taxon>
        <taxon>Thermomonosporaceae</taxon>
        <taxon>Thermomonospora</taxon>
    </lineage>
</organism>
<keyword evidence="1" id="KW-0472">Membrane</keyword>
<dbReference type="RefSeq" id="WP_012850406.1">
    <property type="nucleotide sequence ID" value="NC_013510.1"/>
</dbReference>
<dbReference type="HOGENOM" id="CLU_1115338_0_0_11"/>
<feature type="transmembrane region" description="Helical" evidence="1">
    <location>
        <begin position="225"/>
        <end position="243"/>
    </location>
</feature>
<sequence>MNTALIFTFSNNVDIYINSILHLGDKYAVSKFSFIFVTGATIEGPSTDFADKIVSGLEDLSAGIYKNSSIEIDDRIKSRCAATVDNLKASQSNQELAQPVPLEELEKFLERQSKQARPGRLFIDVTGLPKVLMSHVMLIGIAGGHETYAFELHKQPDRAHPEKSLYFFIPPGGFSYYPLRQSPAVQSVFRKLIHVRRILRTTTATLIVGIICFSILTFIDSQNPILATIGLVSNLIGIASGIYQMRSPR</sequence>
<evidence type="ECO:0000256" key="1">
    <source>
        <dbReference type="SAM" id="Phobius"/>
    </source>
</evidence>
<name>D1ADB2_THECD</name>
<evidence type="ECO:0000313" key="3">
    <source>
        <dbReference type="Proteomes" id="UP000001918"/>
    </source>
</evidence>
<dbReference type="Proteomes" id="UP000001918">
    <property type="component" value="Chromosome"/>
</dbReference>
<dbReference type="EMBL" id="CP001738">
    <property type="protein sequence ID" value="ACY95622.1"/>
    <property type="molecule type" value="Genomic_DNA"/>
</dbReference>
<accession>D1ADB2</accession>
<keyword evidence="1" id="KW-1133">Transmembrane helix</keyword>
<feature type="transmembrane region" description="Helical" evidence="1">
    <location>
        <begin position="198"/>
        <end position="219"/>
    </location>
</feature>
<reference evidence="2 3" key="1">
    <citation type="journal article" date="2011" name="Stand. Genomic Sci.">
        <title>Complete genome sequence of Thermomonospora curvata type strain (B9).</title>
        <authorList>
            <person name="Chertkov O."/>
            <person name="Sikorski J."/>
            <person name="Nolan M."/>
            <person name="Lapidus A."/>
            <person name="Lucas S."/>
            <person name="Del Rio T.G."/>
            <person name="Tice H."/>
            <person name="Cheng J.F."/>
            <person name="Goodwin L."/>
            <person name="Pitluck S."/>
            <person name="Liolios K."/>
            <person name="Ivanova N."/>
            <person name="Mavromatis K."/>
            <person name="Mikhailova N."/>
            <person name="Ovchinnikova G."/>
            <person name="Pati A."/>
            <person name="Chen A."/>
            <person name="Palaniappan K."/>
            <person name="Djao O.D."/>
            <person name="Land M."/>
            <person name="Hauser L."/>
            <person name="Chang Y.J."/>
            <person name="Jeffries C.D."/>
            <person name="Brettin T."/>
            <person name="Han C."/>
            <person name="Detter J.C."/>
            <person name="Rohde M."/>
            <person name="Goker M."/>
            <person name="Woyke T."/>
            <person name="Bristow J."/>
            <person name="Eisen J.A."/>
            <person name="Markowitz V."/>
            <person name="Hugenholtz P."/>
            <person name="Klenk H.P."/>
            <person name="Kyrpides N.C."/>
        </authorList>
    </citation>
    <scope>NUCLEOTIDE SEQUENCE [LARGE SCALE GENOMIC DNA]</scope>
    <source>
        <strain evidence="3">ATCC 19995 / DSM 43183 / JCM 3096 / KCTC 9072 / NBRC 15933 / NCIMB 10081 / Henssen B9</strain>
    </source>
</reference>
<gene>
    <name evidence="2" type="ordered locus">Tcur_0013</name>
</gene>
<protein>
    <submittedName>
        <fullName evidence="2">Uncharacterized protein</fullName>
    </submittedName>
</protein>
<evidence type="ECO:0000313" key="2">
    <source>
        <dbReference type="EMBL" id="ACY95622.1"/>
    </source>
</evidence>
<dbReference type="OrthoDB" id="9981000at2"/>
<keyword evidence="3" id="KW-1185">Reference proteome</keyword>